<dbReference type="InterPro" id="IPR010752">
    <property type="entry name" value="DUF1329"/>
</dbReference>
<gene>
    <name evidence="2" type="ORF">BW686_07990</name>
</gene>
<dbReference type="Pfam" id="PF07044">
    <property type="entry name" value="DUF1329"/>
    <property type="match status" value="1"/>
</dbReference>
<reference evidence="2 3" key="1">
    <citation type="submission" date="2017-01" db="EMBL/GenBank/DDBJ databases">
        <authorList>
            <person name="Mah S.A."/>
            <person name="Swanson W.J."/>
            <person name="Moy G.W."/>
            <person name="Vacquier V.D."/>
        </authorList>
    </citation>
    <scope>NUCLEOTIDE SEQUENCE [LARGE SCALE GENOMIC DNA]</scope>
    <source>
        <strain evidence="2">PDD-32b-74</strain>
    </source>
</reference>
<dbReference type="EMBL" id="MTSA01000005">
    <property type="protein sequence ID" value="OUM07954.1"/>
    <property type="molecule type" value="Genomic_DNA"/>
</dbReference>
<dbReference type="Gene3D" id="2.50.20.10">
    <property type="entry name" value="Lipoprotein localisation LolA/LolB/LppX"/>
    <property type="match status" value="1"/>
</dbReference>
<dbReference type="RefSeq" id="WP_084915792.1">
    <property type="nucleotide sequence ID" value="NZ_MTSA01000005.1"/>
</dbReference>
<dbReference type="CDD" id="cd16329">
    <property type="entry name" value="LolA_like"/>
    <property type="match status" value="1"/>
</dbReference>
<comment type="caution">
    <text evidence="2">The sequence shown here is derived from an EMBL/GenBank/DDBJ whole genome shotgun (WGS) entry which is preliminary data.</text>
</comment>
<feature type="signal peptide" evidence="1">
    <location>
        <begin position="1"/>
        <end position="24"/>
    </location>
</feature>
<feature type="chain" id="PRO_5011250782" description="DUF1329 domain-containing protein" evidence="1">
    <location>
        <begin position="25"/>
        <end position="452"/>
    </location>
</feature>
<accession>A0A244EU01</accession>
<sequence>MTSKPLSQLLLTGVLVGLSLPTWAVTADKAAQLTSTLTPLGGERAGNADGSIPAWNGGLTQVPAGVNPGPRIPDYFAADTKLYSVTAQNLGDYRDTLSEGQKAMFAKYPDYRMDVYPTRRTAAAPQWVYDNTLKNATNARLINENNTLEGASGGIPFPIPATGAEVVWNHQLSWRGEAWKNDFNVYIITANGQRILSSVIQSQREMPYYFKDAKSDYKGIYWMTKLVNLGPPLRVGEALLGREPMDYAKGGAQSWVYLTGQRRVRKLPVSSYDTPTPTSSGVANFDEVSVFTGPLDRYDWKIVGKQEMLIPYNSNKILQPKKDEEILKERFLNPDYMRWEKHRVWVIEGNLVAGKRHSMPKRRLYVDEDTWMAMLGDSWDANGQLWRTYLQLPYAMPELPGLVRGMFAQYDLLTGAWMANNVVTEKRVHNEIVKPFPDSDFSPDAMASEGVR</sequence>
<dbReference type="OrthoDB" id="178023at2"/>
<dbReference type="Proteomes" id="UP000195128">
    <property type="component" value="Unassembled WGS sequence"/>
</dbReference>
<organism evidence="2 3">
    <name type="scientific">Pseudomonas syringae</name>
    <dbReference type="NCBI Taxonomy" id="317"/>
    <lineage>
        <taxon>Bacteria</taxon>
        <taxon>Pseudomonadati</taxon>
        <taxon>Pseudomonadota</taxon>
        <taxon>Gammaproteobacteria</taxon>
        <taxon>Pseudomonadales</taxon>
        <taxon>Pseudomonadaceae</taxon>
        <taxon>Pseudomonas</taxon>
    </lineage>
</organism>
<evidence type="ECO:0000313" key="2">
    <source>
        <dbReference type="EMBL" id="OUM07954.1"/>
    </source>
</evidence>
<dbReference type="AlphaFoldDB" id="A0A244EU01"/>
<name>A0A244EU01_PSESX</name>
<proteinExistence type="predicted"/>
<evidence type="ECO:0008006" key="4">
    <source>
        <dbReference type="Google" id="ProtNLM"/>
    </source>
</evidence>
<keyword evidence="1" id="KW-0732">Signal</keyword>
<protein>
    <recommendedName>
        <fullName evidence="4">DUF1329 domain-containing protein</fullName>
    </recommendedName>
</protein>
<evidence type="ECO:0000313" key="3">
    <source>
        <dbReference type="Proteomes" id="UP000195128"/>
    </source>
</evidence>
<evidence type="ECO:0000256" key="1">
    <source>
        <dbReference type="SAM" id="SignalP"/>
    </source>
</evidence>